<dbReference type="Pfam" id="PF04320">
    <property type="entry name" value="YggL_50S_bp"/>
    <property type="match status" value="1"/>
</dbReference>
<name>A0ABT3N190_9GAMM</name>
<evidence type="ECO:0000313" key="2">
    <source>
        <dbReference type="Proteomes" id="UP001209854"/>
    </source>
</evidence>
<dbReference type="RefSeq" id="WP_262565156.1">
    <property type="nucleotide sequence ID" value="NZ_JAPFCC010000001.1"/>
</dbReference>
<comment type="caution">
    <text evidence="1">The sequence shown here is derived from an EMBL/GenBank/DDBJ whole genome shotgun (WGS) entry which is preliminary data.</text>
</comment>
<keyword evidence="2" id="KW-1185">Reference proteome</keyword>
<protein>
    <submittedName>
        <fullName evidence="1">YggL family protein</fullName>
    </submittedName>
</protein>
<organism evidence="1 2">
    <name type="scientific">Endozoicomonas gorgoniicola</name>
    <dbReference type="NCBI Taxonomy" id="1234144"/>
    <lineage>
        <taxon>Bacteria</taxon>
        <taxon>Pseudomonadati</taxon>
        <taxon>Pseudomonadota</taxon>
        <taxon>Gammaproteobacteria</taxon>
        <taxon>Oceanospirillales</taxon>
        <taxon>Endozoicomonadaceae</taxon>
        <taxon>Endozoicomonas</taxon>
    </lineage>
</organism>
<reference evidence="1 2" key="1">
    <citation type="submission" date="2022-10" db="EMBL/GenBank/DDBJ databases">
        <title>High-quality genome sequences of two octocoral-associated bacteria, Endozoicomonas euniceicola EF212 and Endozoicomonas gorgoniicola PS125.</title>
        <authorList>
            <person name="Chiou Y.-J."/>
            <person name="Chen Y.-H."/>
        </authorList>
    </citation>
    <scope>NUCLEOTIDE SEQUENCE [LARGE SCALE GENOMIC DNA]</scope>
    <source>
        <strain evidence="1 2">PS125</strain>
    </source>
</reference>
<dbReference type="InterPro" id="IPR007416">
    <property type="entry name" value="YggL_50S_bp"/>
</dbReference>
<dbReference type="PANTHER" id="PTHR38778:SF1">
    <property type="entry name" value="CYTOPLASMIC PROTEIN"/>
    <property type="match status" value="1"/>
</dbReference>
<proteinExistence type="predicted"/>
<accession>A0ABT3N190</accession>
<dbReference type="EMBL" id="JAPFCC010000001">
    <property type="protein sequence ID" value="MCW7555397.1"/>
    <property type="molecule type" value="Genomic_DNA"/>
</dbReference>
<gene>
    <name evidence="1" type="ORF">NX722_22740</name>
</gene>
<dbReference type="PANTHER" id="PTHR38778">
    <property type="entry name" value="CYTOPLASMIC PROTEIN-RELATED"/>
    <property type="match status" value="1"/>
</dbReference>
<evidence type="ECO:0000313" key="1">
    <source>
        <dbReference type="EMBL" id="MCW7555397.1"/>
    </source>
</evidence>
<dbReference type="Proteomes" id="UP001209854">
    <property type="component" value="Unassembled WGS sequence"/>
</dbReference>
<sequence length="116" mass="13148">MIKVDAKKRSRRLRKKLYADEFKVLGFEVDLTFADSTTEEAMDVFFEDFLTNVIDANQLVFGGGGTKEGFSGFVVPAKRYASSSEDHRKLLDSWFEQQDMVTNYSVGGLIDANFEL</sequence>